<reference evidence="2" key="1">
    <citation type="submission" date="2013-09" db="EMBL/GenBank/DDBJ databases">
        <title>Corchorus olitorius genome sequencing.</title>
        <authorList>
            <person name="Alam M."/>
            <person name="Haque M.S."/>
            <person name="Islam M.S."/>
            <person name="Emdad E.M."/>
            <person name="Islam M.M."/>
            <person name="Ahmed B."/>
            <person name="Halim A."/>
            <person name="Hossen Q.M.M."/>
            <person name="Hossain M.Z."/>
            <person name="Ahmed R."/>
            <person name="Khan M.M."/>
            <person name="Islam R."/>
            <person name="Rashid M.M."/>
            <person name="Khan S.A."/>
            <person name="Rahman M.S."/>
            <person name="Alam M."/>
            <person name="Yahiya A.S."/>
            <person name="Khan M.S."/>
            <person name="Azam M.S."/>
            <person name="Haque T."/>
            <person name="Lashkar M.Z.H."/>
            <person name="Akhand A.I."/>
            <person name="Morshed G."/>
            <person name="Roy S."/>
            <person name="Uddin K.S."/>
            <person name="Rabeya T."/>
            <person name="Hossain A.S."/>
            <person name="Chowdhury A."/>
            <person name="Snigdha A.R."/>
            <person name="Mortoza M.S."/>
            <person name="Matin S.A."/>
            <person name="Hoque S.M.E."/>
            <person name="Islam M.K."/>
            <person name="Roy D.K."/>
            <person name="Haider R."/>
            <person name="Moosa M.M."/>
            <person name="Elias S.M."/>
            <person name="Hasan A.M."/>
            <person name="Jahan S."/>
            <person name="Shafiuddin M."/>
            <person name="Mahmood N."/>
            <person name="Shommy N.S."/>
        </authorList>
    </citation>
    <scope>NUCLEOTIDE SEQUENCE [LARGE SCALE GENOMIC DNA]</scope>
    <source>
        <strain evidence="2">cv. O-4</strain>
    </source>
</reference>
<evidence type="ECO:0000313" key="1">
    <source>
        <dbReference type="EMBL" id="OMO73653.1"/>
    </source>
</evidence>
<proteinExistence type="predicted"/>
<accession>A0A1R3HTG3</accession>
<gene>
    <name evidence="1" type="ORF">COLO4_26941</name>
</gene>
<organism evidence="1 2">
    <name type="scientific">Corchorus olitorius</name>
    <dbReference type="NCBI Taxonomy" id="93759"/>
    <lineage>
        <taxon>Eukaryota</taxon>
        <taxon>Viridiplantae</taxon>
        <taxon>Streptophyta</taxon>
        <taxon>Embryophyta</taxon>
        <taxon>Tracheophyta</taxon>
        <taxon>Spermatophyta</taxon>
        <taxon>Magnoliopsida</taxon>
        <taxon>eudicotyledons</taxon>
        <taxon>Gunneridae</taxon>
        <taxon>Pentapetalae</taxon>
        <taxon>rosids</taxon>
        <taxon>malvids</taxon>
        <taxon>Malvales</taxon>
        <taxon>Malvaceae</taxon>
        <taxon>Grewioideae</taxon>
        <taxon>Apeibeae</taxon>
        <taxon>Corchorus</taxon>
    </lineage>
</organism>
<comment type="caution">
    <text evidence="1">The sequence shown here is derived from an EMBL/GenBank/DDBJ whole genome shotgun (WGS) entry which is preliminary data.</text>
</comment>
<name>A0A1R3HTG3_9ROSI</name>
<sequence>MGSGNWEDLARIHSAHMGSNLELPYAPHHVGMLGNRSAAERTVIVSQQPSENAGGMELVQTS</sequence>
<evidence type="ECO:0000313" key="2">
    <source>
        <dbReference type="Proteomes" id="UP000187203"/>
    </source>
</evidence>
<protein>
    <submittedName>
        <fullName evidence="1">Dihydroflavonol-4-reductase</fullName>
    </submittedName>
</protein>
<dbReference type="EMBL" id="AWUE01019403">
    <property type="protein sequence ID" value="OMO73653.1"/>
    <property type="molecule type" value="Genomic_DNA"/>
</dbReference>
<dbReference type="Proteomes" id="UP000187203">
    <property type="component" value="Unassembled WGS sequence"/>
</dbReference>
<keyword evidence="2" id="KW-1185">Reference proteome</keyword>
<dbReference type="AlphaFoldDB" id="A0A1R3HTG3"/>